<proteinExistence type="predicted"/>
<accession>A0AAU8G9C4</accession>
<evidence type="ECO:0000256" key="5">
    <source>
        <dbReference type="SAM" id="SignalP"/>
    </source>
</evidence>
<dbReference type="RefSeq" id="WP_353714322.1">
    <property type="nucleotide sequence ID" value="NZ_CP159307.1"/>
</dbReference>
<keyword evidence="5" id="KW-0732">Signal</keyword>
<dbReference type="PROSITE" id="PS51257">
    <property type="entry name" value="PROKAR_LIPOPROTEIN"/>
    <property type="match status" value="1"/>
</dbReference>
<dbReference type="SUPFAM" id="SSF46626">
    <property type="entry name" value="Cytochrome c"/>
    <property type="match status" value="1"/>
</dbReference>
<feature type="domain" description="Cytochrome c" evidence="6">
    <location>
        <begin position="44"/>
        <end position="116"/>
    </location>
</feature>
<dbReference type="AlphaFoldDB" id="A0AAU8G9C4"/>
<evidence type="ECO:0000259" key="6">
    <source>
        <dbReference type="PROSITE" id="PS51007"/>
    </source>
</evidence>
<dbReference type="Gene3D" id="1.10.760.10">
    <property type="entry name" value="Cytochrome c-like domain"/>
    <property type="match status" value="1"/>
</dbReference>
<evidence type="ECO:0000256" key="1">
    <source>
        <dbReference type="ARBA" id="ARBA00022617"/>
    </source>
</evidence>
<keyword evidence="1 4" id="KW-0349">Heme</keyword>
<sequence length="116" mass="11730">MNNLKNKGLRSIAAAGLILTGIGLSACGGGTPTTQPTTSNPPTGTLSGGALIYSNTCASCHGVNRTGTTLAPDISVNSPRISGKTENALVVWISTHSPVPLSSAERNLLATFLKTP</sequence>
<dbReference type="InterPro" id="IPR036909">
    <property type="entry name" value="Cyt_c-like_dom_sf"/>
</dbReference>
<keyword evidence="3 4" id="KW-0408">Iron</keyword>
<evidence type="ECO:0000256" key="3">
    <source>
        <dbReference type="ARBA" id="ARBA00023004"/>
    </source>
</evidence>
<name>A0AAU8G9C4_9CHLR</name>
<protein>
    <submittedName>
        <fullName evidence="7">C-type cytochrome</fullName>
    </submittedName>
</protein>
<dbReference type="Pfam" id="PF00034">
    <property type="entry name" value="Cytochrom_C"/>
    <property type="match status" value="1"/>
</dbReference>
<dbReference type="GO" id="GO:0009055">
    <property type="term" value="F:electron transfer activity"/>
    <property type="evidence" value="ECO:0007669"/>
    <property type="project" value="InterPro"/>
</dbReference>
<gene>
    <name evidence="7" type="ORF">ABV300_07925</name>
</gene>
<feature type="signal peptide" evidence="5">
    <location>
        <begin position="1"/>
        <end position="26"/>
    </location>
</feature>
<feature type="chain" id="PRO_5043806710" evidence="5">
    <location>
        <begin position="27"/>
        <end position="116"/>
    </location>
</feature>
<organism evidence="7">
    <name type="scientific">Dehalogenimonas sp. 4OHTPN</name>
    <dbReference type="NCBI Taxonomy" id="3166643"/>
    <lineage>
        <taxon>Bacteria</taxon>
        <taxon>Bacillati</taxon>
        <taxon>Chloroflexota</taxon>
        <taxon>Dehalococcoidia</taxon>
        <taxon>Dehalococcoidales</taxon>
        <taxon>Dehalococcoidaceae</taxon>
        <taxon>Dehalogenimonas</taxon>
    </lineage>
</organism>
<dbReference type="PROSITE" id="PS51007">
    <property type="entry name" value="CYTC"/>
    <property type="match status" value="1"/>
</dbReference>
<evidence type="ECO:0000256" key="4">
    <source>
        <dbReference type="PROSITE-ProRule" id="PRU00433"/>
    </source>
</evidence>
<evidence type="ECO:0000256" key="2">
    <source>
        <dbReference type="ARBA" id="ARBA00022723"/>
    </source>
</evidence>
<dbReference type="InterPro" id="IPR009056">
    <property type="entry name" value="Cyt_c-like_dom"/>
</dbReference>
<dbReference type="GO" id="GO:0020037">
    <property type="term" value="F:heme binding"/>
    <property type="evidence" value="ECO:0007669"/>
    <property type="project" value="InterPro"/>
</dbReference>
<evidence type="ECO:0000313" key="7">
    <source>
        <dbReference type="EMBL" id="XCH33069.1"/>
    </source>
</evidence>
<keyword evidence="2 4" id="KW-0479">Metal-binding</keyword>
<reference evidence="7" key="1">
    <citation type="submission" date="2024-06" db="EMBL/GenBank/DDBJ databases">
        <title>A Novel Isolate, Dehalogenimonas sp. Strain 4OHTPN, Dechlorinates Aromatic 4 Hydroxy chlorothalonil by a Novel Reductive Dehalogenase.</title>
        <authorList>
            <person name="Liu G."/>
        </authorList>
    </citation>
    <scope>NUCLEOTIDE SEQUENCE</scope>
    <source>
        <strain evidence="7">4OHTPN</strain>
    </source>
</reference>
<dbReference type="EMBL" id="CP159307">
    <property type="protein sequence ID" value="XCH33069.1"/>
    <property type="molecule type" value="Genomic_DNA"/>
</dbReference>
<dbReference type="GO" id="GO:0046872">
    <property type="term" value="F:metal ion binding"/>
    <property type="evidence" value="ECO:0007669"/>
    <property type="project" value="UniProtKB-KW"/>
</dbReference>